<organism evidence="1">
    <name type="scientific">gut metagenome</name>
    <dbReference type="NCBI Taxonomy" id="749906"/>
    <lineage>
        <taxon>unclassified sequences</taxon>
        <taxon>metagenomes</taxon>
        <taxon>organismal metagenomes</taxon>
    </lineage>
</organism>
<dbReference type="EMBL" id="AMCI01005710">
    <property type="protein sequence ID" value="EJW95605.1"/>
    <property type="molecule type" value="Genomic_DNA"/>
</dbReference>
<reference evidence="1" key="1">
    <citation type="journal article" date="2012" name="PLoS ONE">
        <title>Gene sets for utilization of primary and secondary nutrition supplies in the distal gut of endangered iberian lynx.</title>
        <authorList>
            <person name="Alcaide M."/>
            <person name="Messina E."/>
            <person name="Richter M."/>
            <person name="Bargiela R."/>
            <person name="Peplies J."/>
            <person name="Huws S.A."/>
            <person name="Newbold C.J."/>
            <person name="Golyshin P.N."/>
            <person name="Simon M.A."/>
            <person name="Lopez G."/>
            <person name="Yakimov M.M."/>
            <person name="Ferrer M."/>
        </authorList>
    </citation>
    <scope>NUCLEOTIDE SEQUENCE</scope>
</reference>
<gene>
    <name evidence="1" type="ORF">EVA_16287</name>
</gene>
<dbReference type="AlphaFoldDB" id="J9C706"/>
<name>J9C706_9ZZZZ</name>
<proteinExistence type="predicted"/>
<evidence type="ECO:0000313" key="1">
    <source>
        <dbReference type="EMBL" id="EJW95605.1"/>
    </source>
</evidence>
<comment type="caution">
    <text evidence="1">The sequence shown here is derived from an EMBL/GenBank/DDBJ whole genome shotgun (WGS) entry which is preliminary data.</text>
</comment>
<accession>J9C706</accession>
<sequence length="185" mass="21881">MLRYTNKFKNECKRYKLDGDQRAIADLIIMGWNPKDAYIAIGKYNATLSDEYHLNQIEEFKTLDFNEYLKKRERKLELQMKGIKTPDDDTGYGSEDSKGKFRTKDEVIDALASTVDSLHGKDKADVLMKLADLQRMKQEEVVEEDTTVHFYLPGQCYMCNLYNKEKERRRKQWLKEQKENGEDEE</sequence>
<protein>
    <submittedName>
        <fullName evidence="1">Uncharacterized protein</fullName>
    </submittedName>
</protein>